<feature type="transmembrane region" description="Helical" evidence="6">
    <location>
        <begin position="417"/>
        <end position="438"/>
    </location>
</feature>
<proteinExistence type="predicted"/>
<protein>
    <submittedName>
        <fullName evidence="8">Transport transmembrane protein</fullName>
    </submittedName>
</protein>
<dbReference type="EMBL" id="RBRE01000013">
    <property type="protein sequence ID" value="RMQ50078.1"/>
    <property type="molecule type" value="Genomic_DNA"/>
</dbReference>
<feature type="transmembrane region" description="Helical" evidence="6">
    <location>
        <begin position="287"/>
        <end position="307"/>
    </location>
</feature>
<feature type="domain" description="Major facilitator superfamily (MFS) profile" evidence="7">
    <location>
        <begin position="92"/>
        <end position="466"/>
    </location>
</feature>
<keyword evidence="5 6" id="KW-0472">Membrane</keyword>
<reference evidence="8 9" key="1">
    <citation type="submission" date="2018-08" db="EMBL/GenBank/DDBJ databases">
        <title>Recombination of ecologically and evolutionarily significant loci maintains genetic cohesion in the Pseudomonas syringae species complex.</title>
        <authorList>
            <person name="Dillon M."/>
            <person name="Thakur S."/>
            <person name="Almeida R.N.D."/>
            <person name="Weir B.S."/>
            <person name="Guttman D.S."/>
        </authorList>
    </citation>
    <scope>NUCLEOTIDE SEQUENCE [LARGE SCALE GENOMIC DNA]</scope>
    <source>
        <strain evidence="8 9">ICMP 3353</strain>
    </source>
</reference>
<evidence type="ECO:0000256" key="6">
    <source>
        <dbReference type="SAM" id="Phobius"/>
    </source>
</evidence>
<feature type="transmembrane region" description="Helical" evidence="6">
    <location>
        <begin position="217"/>
        <end position="238"/>
    </location>
</feature>
<comment type="subcellular location">
    <subcellularLocation>
        <location evidence="1">Cell membrane</location>
        <topology evidence="1">Multi-pass membrane protein</topology>
    </subcellularLocation>
</comment>
<feature type="transmembrane region" description="Helical" evidence="6">
    <location>
        <begin position="129"/>
        <end position="150"/>
    </location>
</feature>
<comment type="caution">
    <text evidence="8">The sequence shown here is derived from an EMBL/GenBank/DDBJ whole genome shotgun (WGS) entry which is preliminary data.</text>
</comment>
<dbReference type="InterPro" id="IPR050189">
    <property type="entry name" value="MFS_Efflux_Transporters"/>
</dbReference>
<dbReference type="InterPro" id="IPR036259">
    <property type="entry name" value="MFS_trans_sf"/>
</dbReference>
<feature type="transmembrane region" description="Helical" evidence="6">
    <location>
        <begin position="378"/>
        <end position="396"/>
    </location>
</feature>
<feature type="transmembrane region" description="Helical" evidence="6">
    <location>
        <begin position="89"/>
        <end position="109"/>
    </location>
</feature>
<feature type="transmembrane region" description="Helical" evidence="6">
    <location>
        <begin position="327"/>
        <end position="347"/>
    </location>
</feature>
<dbReference type="SUPFAM" id="SSF103473">
    <property type="entry name" value="MFS general substrate transporter"/>
    <property type="match status" value="1"/>
</dbReference>
<gene>
    <name evidence="8" type="ORF">ALQ04_100341</name>
</gene>
<feature type="transmembrane region" description="Helical" evidence="6">
    <location>
        <begin position="183"/>
        <end position="205"/>
    </location>
</feature>
<dbReference type="Proteomes" id="UP000277236">
    <property type="component" value="Unassembled WGS sequence"/>
</dbReference>
<evidence type="ECO:0000256" key="1">
    <source>
        <dbReference type="ARBA" id="ARBA00004651"/>
    </source>
</evidence>
<keyword evidence="2" id="KW-1003">Cell membrane</keyword>
<dbReference type="GO" id="GO:0022857">
    <property type="term" value="F:transmembrane transporter activity"/>
    <property type="evidence" value="ECO:0007669"/>
    <property type="project" value="InterPro"/>
</dbReference>
<feature type="transmembrane region" description="Helical" evidence="6">
    <location>
        <begin position="444"/>
        <end position="464"/>
    </location>
</feature>
<dbReference type="Gene3D" id="1.20.1250.20">
    <property type="entry name" value="MFS general substrate transporter like domains"/>
    <property type="match status" value="2"/>
</dbReference>
<dbReference type="InterPro" id="IPR020846">
    <property type="entry name" value="MFS_dom"/>
</dbReference>
<feature type="transmembrane region" description="Helical" evidence="6">
    <location>
        <begin position="157"/>
        <end position="177"/>
    </location>
</feature>
<evidence type="ECO:0000313" key="8">
    <source>
        <dbReference type="EMBL" id="RMQ50078.1"/>
    </source>
</evidence>
<dbReference type="GO" id="GO:0005886">
    <property type="term" value="C:plasma membrane"/>
    <property type="evidence" value="ECO:0007669"/>
    <property type="project" value="UniProtKB-SubCell"/>
</dbReference>
<accession>A0A3M4M868</accession>
<feature type="transmembrane region" description="Helical" evidence="6">
    <location>
        <begin position="354"/>
        <end position="372"/>
    </location>
</feature>
<dbReference type="Pfam" id="PF07690">
    <property type="entry name" value="MFS_1"/>
    <property type="match status" value="1"/>
</dbReference>
<keyword evidence="3 6" id="KW-0812">Transmembrane</keyword>
<dbReference type="PANTHER" id="PTHR43124:SF3">
    <property type="entry name" value="CHLORAMPHENICOL EFFLUX PUMP RV0191"/>
    <property type="match status" value="1"/>
</dbReference>
<name>A0A3M4M868_PSECI</name>
<dbReference type="PANTHER" id="PTHR43124">
    <property type="entry name" value="PURINE EFFLUX PUMP PBUE"/>
    <property type="match status" value="1"/>
</dbReference>
<dbReference type="CDD" id="cd17324">
    <property type="entry name" value="MFS_NepI_like"/>
    <property type="match status" value="1"/>
</dbReference>
<evidence type="ECO:0000259" key="7">
    <source>
        <dbReference type="PROSITE" id="PS50850"/>
    </source>
</evidence>
<sequence>MKIARRFLAGTRTTPSSSRLTSQISPTSRRICRLYKPSMAPPFGRCHLSSYSKGAHGTASSEASLMTSQSSIDTHTSPTRPAIDVPHGAGMAITMLGLGGLFIGTGEFASMSLLPGLASSTDVSIPVAGGYITAYALGVVIGAPLIAILAARWPRKALLIALLALFAVGYGASAFAWSHATLLAARFLAGLPHGAYYGVACLVAATMVAENRKAQAAGYVMAGLAAANVIGVPAATWIGQLFGWRGAFAALAAGGAISIILFWVFIPTIPRDESASPKSELGGLKRPQLWLTLATASIGFGGMFSVYSYITPTLTEVSGFSTGQVPMVLALFGIGMIAGNLIGGWLADRALVPAIFYIMIWNAVFLAAFSIFTSSGVGTLAVLFLIGCGFALVPALQVRLMNVAGEAQTLAAALNHSAFNISNAVGASLGGLAIAGGLGWASTGWVGAGLAVLGIVFFAISIAVEKRRVSR</sequence>
<evidence type="ECO:0000256" key="4">
    <source>
        <dbReference type="ARBA" id="ARBA00022989"/>
    </source>
</evidence>
<evidence type="ECO:0000256" key="5">
    <source>
        <dbReference type="ARBA" id="ARBA00023136"/>
    </source>
</evidence>
<keyword evidence="4 6" id="KW-1133">Transmembrane helix</keyword>
<organism evidence="8 9">
    <name type="scientific">Pseudomonas cichorii</name>
    <dbReference type="NCBI Taxonomy" id="36746"/>
    <lineage>
        <taxon>Bacteria</taxon>
        <taxon>Pseudomonadati</taxon>
        <taxon>Pseudomonadota</taxon>
        <taxon>Gammaproteobacteria</taxon>
        <taxon>Pseudomonadales</taxon>
        <taxon>Pseudomonadaceae</taxon>
        <taxon>Pseudomonas</taxon>
    </lineage>
</organism>
<evidence type="ECO:0000256" key="3">
    <source>
        <dbReference type="ARBA" id="ARBA00022692"/>
    </source>
</evidence>
<dbReference type="InterPro" id="IPR011701">
    <property type="entry name" value="MFS"/>
</dbReference>
<evidence type="ECO:0000313" key="9">
    <source>
        <dbReference type="Proteomes" id="UP000277236"/>
    </source>
</evidence>
<dbReference type="AlphaFoldDB" id="A0A3M4M868"/>
<dbReference type="PROSITE" id="PS50850">
    <property type="entry name" value="MFS"/>
    <property type="match status" value="1"/>
</dbReference>
<evidence type="ECO:0000256" key="2">
    <source>
        <dbReference type="ARBA" id="ARBA00022475"/>
    </source>
</evidence>
<feature type="transmembrane region" description="Helical" evidence="6">
    <location>
        <begin position="244"/>
        <end position="266"/>
    </location>
</feature>